<dbReference type="InterPro" id="IPR007849">
    <property type="entry name" value="ATP10"/>
</dbReference>
<organism evidence="1 2">
    <name type="scientific">Phaeosphaeria nodorum (strain SN15 / ATCC MYA-4574 / FGSC 10173)</name>
    <name type="common">Glume blotch fungus</name>
    <name type="synonym">Parastagonospora nodorum</name>
    <dbReference type="NCBI Taxonomy" id="321614"/>
    <lineage>
        <taxon>Eukaryota</taxon>
        <taxon>Fungi</taxon>
        <taxon>Dikarya</taxon>
        <taxon>Ascomycota</taxon>
        <taxon>Pezizomycotina</taxon>
        <taxon>Dothideomycetes</taxon>
        <taxon>Pleosporomycetidae</taxon>
        <taxon>Pleosporales</taxon>
        <taxon>Pleosporineae</taxon>
        <taxon>Phaeosphaeriaceae</taxon>
        <taxon>Parastagonospora</taxon>
    </lineage>
</organism>
<dbReference type="OrthoDB" id="17089at2759"/>
<dbReference type="PANTHER" id="PTHR28106">
    <property type="entry name" value="MITOCHONDRIAL ATPASE COMPLEX SUBUNIT ATP10"/>
    <property type="match status" value="1"/>
</dbReference>
<accession>A0A7U2F707</accession>
<dbReference type="RefSeq" id="XP_001797208.1">
    <property type="nucleotide sequence ID" value="XM_001797156.1"/>
</dbReference>
<dbReference type="OMA" id="YFPNFHG"/>
<dbReference type="AlphaFoldDB" id="A0A7U2F707"/>
<reference evidence="2" key="1">
    <citation type="journal article" date="2021" name="BMC Genomics">
        <title>Chromosome-level genome assembly and manually-curated proteome of model necrotroph Parastagonospora nodorum Sn15 reveals a genome-wide trove of candidate effector homologs, and redundancy of virulence-related functions within an accessory chromosome.</title>
        <authorList>
            <person name="Bertazzoni S."/>
            <person name="Jones D.A.B."/>
            <person name="Phan H.T."/>
            <person name="Tan K.-C."/>
            <person name="Hane J.K."/>
        </authorList>
    </citation>
    <scope>NUCLEOTIDE SEQUENCE [LARGE SCALE GENOMIC DNA]</scope>
    <source>
        <strain evidence="2">SN15 / ATCC MYA-4574 / FGSC 10173)</strain>
    </source>
</reference>
<gene>
    <name evidence="1" type="ORF">JI435_068470</name>
</gene>
<evidence type="ECO:0008006" key="3">
    <source>
        <dbReference type="Google" id="ProtNLM"/>
    </source>
</evidence>
<dbReference type="VEuPathDB" id="FungiDB:JI435_068470"/>
<name>A0A7U2F707_PHANO</name>
<dbReference type="KEGG" id="pno:SNOG_06847"/>
<evidence type="ECO:0000313" key="2">
    <source>
        <dbReference type="Proteomes" id="UP000663193"/>
    </source>
</evidence>
<dbReference type="PANTHER" id="PTHR28106:SF1">
    <property type="entry name" value="MITOCHONDRIAL ATPASE COMPLEX SUBUNIT ATP10"/>
    <property type="match status" value="1"/>
</dbReference>
<sequence>MLQPRIAVPLRRTIIETSSACFRPRTRTPHRTIIKRISTRSFTSARCLYLPVPEPKPTEIEPTPEPKDEDIFIPKPLGRPIGFREPPQAGENVGNVKVKKDYTGMTFKERNLEKRKDLVERWGTNYFRDFKNIRKYRSGKTFMANPRIFKSEAALYFPNLHGDTLAQKGADTTDVLKGKISVVNVYSSQWGETQAQTFTGKKTNTALHQLLAQSPHVVQMVDVNIEENTMKAWIIALFQWRLRRMKPKEDWGKYFVVKSGVSEKIRETIGLLNGRVGYVYLVDQDCKIRWAGSGNAEGTEMDDMNRGVAKLIAEAI</sequence>
<evidence type="ECO:0000313" key="1">
    <source>
        <dbReference type="EMBL" id="QRC99924.1"/>
    </source>
</evidence>
<dbReference type="Proteomes" id="UP000663193">
    <property type="component" value="Chromosome 10"/>
</dbReference>
<keyword evidence="2" id="KW-1185">Reference proteome</keyword>
<dbReference type="Pfam" id="PF05176">
    <property type="entry name" value="ATP-synt_10"/>
    <property type="match status" value="1"/>
</dbReference>
<proteinExistence type="predicted"/>
<dbReference type="EMBL" id="CP069032">
    <property type="protein sequence ID" value="QRC99924.1"/>
    <property type="molecule type" value="Genomic_DNA"/>
</dbReference>
<protein>
    <recommendedName>
        <fullName evidence="3">Mitochondrial ATPase complex subunit ATP10</fullName>
    </recommendedName>
</protein>